<name>A0A4R5MIQ9_9SPHI</name>
<evidence type="ECO:0000256" key="2">
    <source>
        <dbReference type="ARBA" id="ARBA00022475"/>
    </source>
</evidence>
<feature type="transmembrane region" description="Helical" evidence="6">
    <location>
        <begin position="71"/>
        <end position="96"/>
    </location>
</feature>
<dbReference type="Proteomes" id="UP000295668">
    <property type="component" value="Unassembled WGS sequence"/>
</dbReference>
<evidence type="ECO:0000256" key="3">
    <source>
        <dbReference type="ARBA" id="ARBA00022692"/>
    </source>
</evidence>
<feature type="domain" description="RDD" evidence="7">
    <location>
        <begin position="65"/>
        <end position="191"/>
    </location>
</feature>
<dbReference type="Pfam" id="PF14237">
    <property type="entry name" value="GYF_2"/>
    <property type="match status" value="1"/>
</dbReference>
<evidence type="ECO:0000259" key="7">
    <source>
        <dbReference type="Pfam" id="PF06271"/>
    </source>
</evidence>
<dbReference type="InterPro" id="IPR010432">
    <property type="entry name" value="RDD"/>
</dbReference>
<proteinExistence type="predicted"/>
<dbReference type="InterPro" id="IPR025640">
    <property type="entry name" value="GYF_2"/>
</dbReference>
<sequence length="200" mass="22774">MNYTVVVNGKSQGPYTLTELEGLNITPDTFVRKPGMDDYKEAHEIEELRELFGFTHQKTAPQYFAGFDLRLLASVIDHFIIFTTVAVITLSSFIFIDAQTQRLIVFLLPLPFIGIIKLIYGSIAESSIKQATLGKRLVGIKVSDLIGNRISFKKSLARNFTKILSFLPFCFGYFYSFLNSKKQCWHDMITNTLVIKDRLV</sequence>
<keyword evidence="10" id="KW-1185">Reference proteome</keyword>
<gene>
    <name evidence="9" type="ORF">EZJ43_12430</name>
</gene>
<dbReference type="PANTHER" id="PTHR36115">
    <property type="entry name" value="PROLINE-RICH ANTIGEN HOMOLOG-RELATED"/>
    <property type="match status" value="1"/>
</dbReference>
<comment type="subcellular location">
    <subcellularLocation>
        <location evidence="1">Cell membrane</location>
        <topology evidence="1">Multi-pass membrane protein</topology>
    </subcellularLocation>
</comment>
<accession>A0A4R5MIQ9</accession>
<keyword evidence="4 6" id="KW-1133">Transmembrane helix</keyword>
<evidence type="ECO:0000259" key="8">
    <source>
        <dbReference type="Pfam" id="PF14237"/>
    </source>
</evidence>
<dbReference type="AlphaFoldDB" id="A0A4R5MIQ9"/>
<dbReference type="PANTHER" id="PTHR36115:SF4">
    <property type="entry name" value="MEMBRANE PROTEIN"/>
    <property type="match status" value="1"/>
</dbReference>
<evidence type="ECO:0000313" key="9">
    <source>
        <dbReference type="EMBL" id="TDG35430.1"/>
    </source>
</evidence>
<dbReference type="RefSeq" id="WP_133263044.1">
    <property type="nucleotide sequence ID" value="NZ_SJCY01000009.1"/>
</dbReference>
<organism evidence="9 10">
    <name type="scientific">Pedobacter changchengzhani</name>
    <dbReference type="NCBI Taxonomy" id="2529274"/>
    <lineage>
        <taxon>Bacteria</taxon>
        <taxon>Pseudomonadati</taxon>
        <taxon>Bacteroidota</taxon>
        <taxon>Sphingobacteriia</taxon>
        <taxon>Sphingobacteriales</taxon>
        <taxon>Sphingobacteriaceae</taxon>
        <taxon>Pedobacter</taxon>
    </lineage>
</organism>
<keyword evidence="3 6" id="KW-0812">Transmembrane</keyword>
<evidence type="ECO:0000313" key="10">
    <source>
        <dbReference type="Proteomes" id="UP000295668"/>
    </source>
</evidence>
<protein>
    <submittedName>
        <fullName evidence="9">RDD family protein</fullName>
    </submittedName>
</protein>
<feature type="transmembrane region" description="Helical" evidence="6">
    <location>
        <begin position="103"/>
        <end position="123"/>
    </location>
</feature>
<dbReference type="Pfam" id="PF06271">
    <property type="entry name" value="RDD"/>
    <property type="match status" value="1"/>
</dbReference>
<dbReference type="InterPro" id="IPR051791">
    <property type="entry name" value="Pra-immunoreactive"/>
</dbReference>
<feature type="domain" description="GYF" evidence="8">
    <location>
        <begin position="5"/>
        <end position="48"/>
    </location>
</feature>
<keyword evidence="5 6" id="KW-0472">Membrane</keyword>
<dbReference type="OrthoDB" id="9793824at2"/>
<dbReference type="GO" id="GO:0005886">
    <property type="term" value="C:plasma membrane"/>
    <property type="evidence" value="ECO:0007669"/>
    <property type="project" value="UniProtKB-SubCell"/>
</dbReference>
<evidence type="ECO:0000256" key="4">
    <source>
        <dbReference type="ARBA" id="ARBA00022989"/>
    </source>
</evidence>
<evidence type="ECO:0000256" key="5">
    <source>
        <dbReference type="ARBA" id="ARBA00023136"/>
    </source>
</evidence>
<comment type="caution">
    <text evidence="9">The sequence shown here is derived from an EMBL/GenBank/DDBJ whole genome shotgun (WGS) entry which is preliminary data.</text>
</comment>
<evidence type="ECO:0000256" key="1">
    <source>
        <dbReference type="ARBA" id="ARBA00004651"/>
    </source>
</evidence>
<evidence type="ECO:0000256" key="6">
    <source>
        <dbReference type="SAM" id="Phobius"/>
    </source>
</evidence>
<feature type="transmembrane region" description="Helical" evidence="6">
    <location>
        <begin position="160"/>
        <end position="178"/>
    </location>
</feature>
<keyword evidence="2" id="KW-1003">Cell membrane</keyword>
<dbReference type="EMBL" id="SJCY01000009">
    <property type="protein sequence ID" value="TDG35430.1"/>
    <property type="molecule type" value="Genomic_DNA"/>
</dbReference>
<reference evidence="9 10" key="1">
    <citation type="submission" date="2019-02" db="EMBL/GenBank/DDBJ databases">
        <title>Pedobacter sp. nov., a novel speices isolated from soil of pinguins habitat in Antarcitica.</title>
        <authorList>
            <person name="He R.-H."/>
        </authorList>
    </citation>
    <scope>NUCLEOTIDE SEQUENCE [LARGE SCALE GENOMIC DNA]</scope>
    <source>
        <strain evidence="9 10">E01020</strain>
    </source>
</reference>